<evidence type="ECO:0000313" key="1">
    <source>
        <dbReference type="EMBL" id="GAX21938.1"/>
    </source>
</evidence>
<dbReference type="EMBL" id="BDSP01000174">
    <property type="protein sequence ID" value="GAX21938.1"/>
    <property type="molecule type" value="Genomic_DNA"/>
</dbReference>
<dbReference type="InParanoid" id="A0A1Z5K7N3"/>
<comment type="caution">
    <text evidence="1">The sequence shown here is derived from an EMBL/GenBank/DDBJ whole genome shotgun (WGS) entry which is preliminary data.</text>
</comment>
<accession>A0A1Z5K7N3</accession>
<protein>
    <submittedName>
        <fullName evidence="1">Uncharacterized protein</fullName>
    </submittedName>
</protein>
<name>A0A1Z5K7N3_FISSO</name>
<sequence>MCGIESFMTQSKSHFFRSYAVSGHKALSTGRIIERFMVHGSWFMPLTRIESRRPMDGRTLYNTLQRRGHDYVDYGQNRYLLFYSTITMLRNSRELPKNYPAASGHNFDLVNYF</sequence>
<dbReference type="AlphaFoldDB" id="A0A1Z5K7N3"/>
<proteinExistence type="predicted"/>
<dbReference type="Proteomes" id="UP000198406">
    <property type="component" value="Unassembled WGS sequence"/>
</dbReference>
<reference evidence="1 2" key="1">
    <citation type="journal article" date="2015" name="Plant Cell">
        <title>Oil accumulation by the oleaginous diatom Fistulifera solaris as revealed by the genome and transcriptome.</title>
        <authorList>
            <person name="Tanaka T."/>
            <person name="Maeda Y."/>
            <person name="Veluchamy A."/>
            <person name="Tanaka M."/>
            <person name="Abida H."/>
            <person name="Marechal E."/>
            <person name="Bowler C."/>
            <person name="Muto M."/>
            <person name="Sunaga Y."/>
            <person name="Tanaka M."/>
            <person name="Yoshino T."/>
            <person name="Taniguchi T."/>
            <person name="Fukuda Y."/>
            <person name="Nemoto M."/>
            <person name="Matsumoto M."/>
            <person name="Wong P.S."/>
            <person name="Aburatani S."/>
            <person name="Fujibuchi W."/>
        </authorList>
    </citation>
    <scope>NUCLEOTIDE SEQUENCE [LARGE SCALE GENOMIC DNA]</scope>
    <source>
        <strain evidence="1 2">JPCC DA0580</strain>
    </source>
</reference>
<evidence type="ECO:0000313" key="2">
    <source>
        <dbReference type="Proteomes" id="UP000198406"/>
    </source>
</evidence>
<keyword evidence="2" id="KW-1185">Reference proteome</keyword>
<gene>
    <name evidence="1" type="ORF">FisN_40Hu011</name>
</gene>
<organism evidence="1 2">
    <name type="scientific">Fistulifera solaris</name>
    <name type="common">Oleaginous diatom</name>
    <dbReference type="NCBI Taxonomy" id="1519565"/>
    <lineage>
        <taxon>Eukaryota</taxon>
        <taxon>Sar</taxon>
        <taxon>Stramenopiles</taxon>
        <taxon>Ochrophyta</taxon>
        <taxon>Bacillariophyta</taxon>
        <taxon>Bacillariophyceae</taxon>
        <taxon>Bacillariophycidae</taxon>
        <taxon>Naviculales</taxon>
        <taxon>Naviculaceae</taxon>
        <taxon>Fistulifera</taxon>
    </lineage>
</organism>